<dbReference type="Proteomes" id="UP000044377">
    <property type="component" value="Unassembled WGS sequence"/>
</dbReference>
<name>A0A0G4JYE9_9GAMM</name>
<keyword evidence="2" id="KW-1185">Reference proteome</keyword>
<proteinExistence type="predicted"/>
<protein>
    <submittedName>
        <fullName evidence="1">Uncharacterized protein</fullName>
    </submittedName>
</protein>
<sequence>MVEENAVTVLSSVLSLSETLLLNTAAKETPSSVFFVPKVDIWSAML</sequence>
<dbReference type="EMBL" id="CGIG01000001">
    <property type="protein sequence ID" value="CPR18852.1"/>
    <property type="molecule type" value="Genomic_DNA"/>
</dbReference>
<dbReference type="AlphaFoldDB" id="A0A0G4JYE9"/>
<evidence type="ECO:0000313" key="1">
    <source>
        <dbReference type="EMBL" id="CPR18852.1"/>
    </source>
</evidence>
<organism evidence="1 2">
    <name type="scientific">Brenneria goodwinii</name>
    <dbReference type="NCBI Taxonomy" id="1109412"/>
    <lineage>
        <taxon>Bacteria</taxon>
        <taxon>Pseudomonadati</taxon>
        <taxon>Pseudomonadota</taxon>
        <taxon>Gammaproteobacteria</taxon>
        <taxon>Enterobacterales</taxon>
        <taxon>Pectobacteriaceae</taxon>
        <taxon>Brenneria</taxon>
    </lineage>
</organism>
<evidence type="ECO:0000313" key="2">
    <source>
        <dbReference type="Proteomes" id="UP000044377"/>
    </source>
</evidence>
<gene>
    <name evidence="1" type="ORF">BN1221_03440c</name>
</gene>
<reference evidence="2" key="1">
    <citation type="submission" date="2015-01" db="EMBL/GenBank/DDBJ databases">
        <authorList>
            <person name="Paterson Steve"/>
        </authorList>
    </citation>
    <scope>NUCLEOTIDE SEQUENCE [LARGE SCALE GENOMIC DNA]</scope>
    <source>
        <strain evidence="2">OBR1</strain>
    </source>
</reference>
<accession>A0A0G4JYE9</accession>